<dbReference type="STRING" id="1134406.ADN00_03790"/>
<dbReference type="InterPro" id="IPR029016">
    <property type="entry name" value="GAF-like_dom_sf"/>
</dbReference>
<dbReference type="InterPro" id="IPR015943">
    <property type="entry name" value="WD40/YVTN_repeat-like_dom_sf"/>
</dbReference>
<accession>A0A0P6Y254</accession>
<dbReference type="SUPFAM" id="SSF55781">
    <property type="entry name" value="GAF domain-like"/>
    <property type="match status" value="1"/>
</dbReference>
<evidence type="ECO:0000256" key="1">
    <source>
        <dbReference type="ARBA" id="ARBA00022553"/>
    </source>
</evidence>
<evidence type="ECO:0000259" key="3">
    <source>
        <dbReference type="SMART" id="SM00387"/>
    </source>
</evidence>
<dbReference type="Proteomes" id="UP000050417">
    <property type="component" value="Unassembled WGS sequence"/>
</dbReference>
<evidence type="ECO:0000313" key="5">
    <source>
        <dbReference type="Proteomes" id="UP000050417"/>
    </source>
</evidence>
<dbReference type="GO" id="GO:0046983">
    <property type="term" value="F:protein dimerization activity"/>
    <property type="evidence" value="ECO:0007669"/>
    <property type="project" value="InterPro"/>
</dbReference>
<dbReference type="InterPro" id="IPR013783">
    <property type="entry name" value="Ig-like_fold"/>
</dbReference>
<dbReference type="Pfam" id="PF07495">
    <property type="entry name" value="Y_Y_Y"/>
    <property type="match status" value="1"/>
</dbReference>
<gene>
    <name evidence="4" type="ORF">ADN00_03790</name>
</gene>
<organism evidence="4 5">
    <name type="scientific">Ornatilinea apprima</name>
    <dbReference type="NCBI Taxonomy" id="1134406"/>
    <lineage>
        <taxon>Bacteria</taxon>
        <taxon>Bacillati</taxon>
        <taxon>Chloroflexota</taxon>
        <taxon>Anaerolineae</taxon>
        <taxon>Anaerolineales</taxon>
        <taxon>Anaerolineaceae</taxon>
        <taxon>Ornatilinea</taxon>
    </lineage>
</organism>
<dbReference type="Gene3D" id="2.60.40.10">
    <property type="entry name" value="Immunoglobulins"/>
    <property type="match status" value="2"/>
</dbReference>
<comment type="caution">
    <text evidence="4">The sequence shown here is derived from an EMBL/GenBank/DDBJ whole genome shotgun (WGS) entry which is preliminary data.</text>
</comment>
<evidence type="ECO:0000259" key="2">
    <source>
        <dbReference type="SMART" id="SM00065"/>
    </source>
</evidence>
<keyword evidence="1" id="KW-0597">Phosphoprotein</keyword>
<name>A0A0P6Y254_9CHLR</name>
<dbReference type="Gene3D" id="2.130.10.10">
    <property type="entry name" value="YVTN repeat-like/Quinoprotein amine dehydrogenase"/>
    <property type="match status" value="2"/>
</dbReference>
<dbReference type="CDD" id="cd16917">
    <property type="entry name" value="HATPase_UhpB-NarQ-NarX-like"/>
    <property type="match status" value="1"/>
</dbReference>
<evidence type="ECO:0008006" key="6">
    <source>
        <dbReference type="Google" id="ProtNLM"/>
    </source>
</evidence>
<dbReference type="Pfam" id="PF01590">
    <property type="entry name" value="GAF"/>
    <property type="match status" value="1"/>
</dbReference>
<dbReference type="PANTHER" id="PTHR43547:SF2">
    <property type="entry name" value="HYBRID SIGNAL TRANSDUCTION HISTIDINE KINASE C"/>
    <property type="match status" value="1"/>
</dbReference>
<keyword evidence="5" id="KW-1185">Reference proteome</keyword>
<dbReference type="Gene3D" id="1.20.5.1930">
    <property type="match status" value="1"/>
</dbReference>
<dbReference type="InterPro" id="IPR036890">
    <property type="entry name" value="HATPase_C_sf"/>
</dbReference>
<dbReference type="EMBL" id="LGCL01000015">
    <property type="protein sequence ID" value="KPL79023.1"/>
    <property type="molecule type" value="Genomic_DNA"/>
</dbReference>
<dbReference type="InterPro" id="IPR011712">
    <property type="entry name" value="Sig_transdc_His_kin_sub3_dim/P"/>
</dbReference>
<evidence type="ECO:0000313" key="4">
    <source>
        <dbReference type="EMBL" id="KPL79023.1"/>
    </source>
</evidence>
<feature type="domain" description="GAF" evidence="2">
    <location>
        <begin position="917"/>
        <end position="1076"/>
    </location>
</feature>
<reference evidence="4 5" key="1">
    <citation type="submission" date="2015-07" db="EMBL/GenBank/DDBJ databases">
        <title>Genome sequence of Ornatilinea apprima DSM 23815.</title>
        <authorList>
            <person name="Hemp J."/>
            <person name="Ward L.M."/>
            <person name="Pace L.A."/>
            <person name="Fischer W.W."/>
        </authorList>
    </citation>
    <scope>NUCLEOTIDE SEQUENCE [LARGE SCALE GENOMIC DNA]</scope>
    <source>
        <strain evidence="4 5">P3M-1</strain>
    </source>
</reference>
<dbReference type="GO" id="GO:0000155">
    <property type="term" value="F:phosphorelay sensor kinase activity"/>
    <property type="evidence" value="ECO:0007669"/>
    <property type="project" value="InterPro"/>
</dbReference>
<protein>
    <recommendedName>
        <fullName evidence="6">Histidine kinase domain-containing protein</fullName>
    </recommendedName>
</protein>
<dbReference type="Pfam" id="PF07494">
    <property type="entry name" value="Reg_prop"/>
    <property type="match status" value="9"/>
</dbReference>
<dbReference type="SMART" id="SM00065">
    <property type="entry name" value="GAF"/>
    <property type="match status" value="1"/>
</dbReference>
<dbReference type="SUPFAM" id="SSF55874">
    <property type="entry name" value="ATPase domain of HSP90 chaperone/DNA topoisomerase II/histidine kinase"/>
    <property type="match status" value="1"/>
</dbReference>
<dbReference type="Gene3D" id="3.30.450.40">
    <property type="match status" value="1"/>
</dbReference>
<proteinExistence type="predicted"/>
<dbReference type="Pfam" id="PF07730">
    <property type="entry name" value="HisKA_3"/>
    <property type="match status" value="1"/>
</dbReference>
<dbReference type="SUPFAM" id="SSF63829">
    <property type="entry name" value="Calcium-dependent phosphotriesterase"/>
    <property type="match status" value="3"/>
</dbReference>
<dbReference type="InterPro" id="IPR003018">
    <property type="entry name" value="GAF"/>
</dbReference>
<sequence>MNPVFHSHHQRPASPTSPAFERLPLFVLRLLAGLLLSLPLIFTQTVQAQSLLPASGGYQLSRLTTEDGLSSNQVQVILQDSTGFMWFGTVEGLNLYNGYEFTIYQSDPADPSTLSNNNILCLYEDSRGTLWVGTAYGLNRYNRQTNTFTRFMPSASDPASINGLVISSILEDHTGVFWVATLDGGLYSMDRQTGQFTRFTHLRSDDTSLSNDTVYTLFEDGSRSLWLGTAAGLDRFDRANQRFEHFRHNPLDSKTIPFGAIVAINEDLSNQIWVGTSADGLGKFNPQTQTFQRFRANPENTYSLSSNEIHAIEVSQSGRLWIGTAAGVDRLQTTQNQFSRFQPTLAETQPMGSESINDVYEDPTGIVWMATNNNGVYQYNPHAGKFDLYQHSAINPNSISSNNVYAITEASDRSLWVGTFGGGLNRIHRETGINTIFQHDDNDPNSIAGDEIRALQPDSDGGMWVGTAFNGLDYFDPQTGLFTHYRNQPGLANSLSSDQITALLKSADGSIWVGTYDRGLNQLDPASASVTRYRHNPDDPRSIADDHILSLYQDRSGSIWIGSWKGVSILNPATGEMRHISNQAGDSQSLSGDSVLSFQQDSLGIMWIGSNGGGLNRFDPTLGSLSAITDRDGLASNVVYAILAAQDGSLWISTSRGISHLNPFENTIRNYDARDGLQDAEFNINAAHQSSDGEMFFGGARGLNSFFPWQVRDNPNIPPVVITSFNVLNQTVARNLLPDQHFTLQPGESFISFEFAALDYSAPEKNAYAFLLEGLDEEWTTIRPGRVYAKEDLLEGVYRDWSYTEARRYVSYSNLKPGDYVFRVKGSNSDGAWNETGASVRITVLPPIYQRLWFRGLGILLVVGIVAGSYMVRVKSIQRHNEQLRQMVRERTSVIEQRKEVAEGLRDILAVINRESSLETILQAITHQAAEILGAGACVIHEVNLKQQAACVRSATGLPAELQDCAEFQLHSVEDVELLLNRQPIVVSNARGGIPTQGRLELLNNQQWQAWQSRMLQDFSAYLSVPLLIREELYGRLTFYYRDPQVFSSERIALASTFADHTNLAIENANLRAQAELSAAAAERNRLARDLHDAVTQTLFSASLIAEVLPRIWDRDHGEGTRMLEDLRQLTRGALAEMRTLLVELRPSILEEMELAELIQQLADAFRGRADIPIQTDIQGNGKLPAAVQETFFRVAQESLNNIARHARASRIDLTLRCNSQSAELDIRDNGIGFDSNHVPPNHFGLKIMKERAAQINAQWLLASTPGQGTHIHLTWTHDHPEDSE</sequence>
<dbReference type="GO" id="GO:0016020">
    <property type="term" value="C:membrane"/>
    <property type="evidence" value="ECO:0007669"/>
    <property type="project" value="InterPro"/>
</dbReference>
<dbReference type="Pfam" id="PF02518">
    <property type="entry name" value="HATPase_c"/>
    <property type="match status" value="1"/>
</dbReference>
<dbReference type="InterPro" id="IPR003594">
    <property type="entry name" value="HATPase_dom"/>
</dbReference>
<dbReference type="Gene3D" id="3.30.565.10">
    <property type="entry name" value="Histidine kinase-like ATPase, C-terminal domain"/>
    <property type="match status" value="1"/>
</dbReference>
<dbReference type="InterPro" id="IPR011110">
    <property type="entry name" value="Reg_prop"/>
</dbReference>
<feature type="domain" description="Histidine kinase/HSP90-like ATPase" evidence="3">
    <location>
        <begin position="1187"/>
        <end position="1280"/>
    </location>
</feature>
<dbReference type="PANTHER" id="PTHR43547">
    <property type="entry name" value="TWO-COMPONENT HISTIDINE KINASE"/>
    <property type="match status" value="1"/>
</dbReference>
<dbReference type="SMART" id="SM00387">
    <property type="entry name" value="HATPase_c"/>
    <property type="match status" value="1"/>
</dbReference>
<dbReference type="InterPro" id="IPR011123">
    <property type="entry name" value="Y_Y_Y"/>
</dbReference>